<dbReference type="AlphaFoldDB" id="A0A7E4VHU2"/>
<protein>
    <submittedName>
        <fullName evidence="3">EXS domain-containing protein</fullName>
    </submittedName>
</protein>
<keyword evidence="1" id="KW-0812">Transmembrane</keyword>
<evidence type="ECO:0000256" key="1">
    <source>
        <dbReference type="SAM" id="Phobius"/>
    </source>
</evidence>
<keyword evidence="1" id="KW-1133">Transmembrane helix</keyword>
<proteinExistence type="predicted"/>
<evidence type="ECO:0000313" key="3">
    <source>
        <dbReference type="WBParaSite" id="Pan_g21312.t1"/>
    </source>
</evidence>
<accession>A0A7E4VHU2</accession>
<dbReference type="Proteomes" id="UP000492821">
    <property type="component" value="Unassembled WGS sequence"/>
</dbReference>
<reference evidence="2" key="1">
    <citation type="journal article" date="2013" name="Genetics">
        <title>The draft genome and transcriptome of Panagrellus redivivus are shaped by the harsh demands of a free-living lifestyle.</title>
        <authorList>
            <person name="Srinivasan J."/>
            <person name="Dillman A.R."/>
            <person name="Macchietto M.G."/>
            <person name="Heikkinen L."/>
            <person name="Lakso M."/>
            <person name="Fracchia K.M."/>
            <person name="Antoshechkin I."/>
            <person name="Mortazavi A."/>
            <person name="Wong G."/>
            <person name="Sternberg P.W."/>
        </authorList>
    </citation>
    <scope>NUCLEOTIDE SEQUENCE [LARGE SCALE GENOMIC DNA]</scope>
    <source>
        <strain evidence="2">MT8872</strain>
    </source>
</reference>
<name>A0A7E4VHU2_PANRE</name>
<keyword evidence="1" id="KW-0472">Membrane</keyword>
<organism evidence="2 3">
    <name type="scientific">Panagrellus redivivus</name>
    <name type="common">Microworm</name>
    <dbReference type="NCBI Taxonomy" id="6233"/>
    <lineage>
        <taxon>Eukaryota</taxon>
        <taxon>Metazoa</taxon>
        <taxon>Ecdysozoa</taxon>
        <taxon>Nematoda</taxon>
        <taxon>Chromadorea</taxon>
        <taxon>Rhabditida</taxon>
        <taxon>Tylenchina</taxon>
        <taxon>Panagrolaimomorpha</taxon>
        <taxon>Panagrolaimoidea</taxon>
        <taxon>Panagrolaimidae</taxon>
        <taxon>Panagrellus</taxon>
    </lineage>
</organism>
<reference evidence="3" key="2">
    <citation type="submission" date="2020-10" db="UniProtKB">
        <authorList>
            <consortium name="WormBaseParasite"/>
        </authorList>
    </citation>
    <scope>IDENTIFICATION</scope>
</reference>
<keyword evidence="2" id="KW-1185">Reference proteome</keyword>
<feature type="transmembrane region" description="Helical" evidence="1">
    <location>
        <begin position="37"/>
        <end position="57"/>
    </location>
</feature>
<dbReference type="WBParaSite" id="Pan_g21312.t1">
    <property type="protein sequence ID" value="Pan_g21312.t1"/>
    <property type="gene ID" value="Pan_g21312"/>
</dbReference>
<evidence type="ECO:0000313" key="2">
    <source>
        <dbReference type="Proteomes" id="UP000492821"/>
    </source>
</evidence>
<sequence length="106" mass="12123">MVESQDLVETSISMYRKQYQTGLNPHLPRLRFYESTGTYIVTALLLILYIVTAGVHFELDASVAYHVPLISAISTLLPYLFLRYFDYMPNLFHQVCKKDAIGTESA</sequence>
<feature type="transmembrane region" description="Helical" evidence="1">
    <location>
        <begin position="63"/>
        <end position="82"/>
    </location>
</feature>